<reference evidence="1" key="1">
    <citation type="journal article" date="2020" name="Microbiol. Resour. Announc.">
        <title>Complete Genome Sequence of Novel Psychrotolerant Legionella Strain TUM19329, Isolated from Antarctic Lake Sediment.</title>
        <authorList>
            <person name="Shimada S."/>
            <person name="Nakai R."/>
            <person name="Aoki K."/>
            <person name="Shimoeda N."/>
            <person name="Ohno G."/>
            <person name="Miyazaki Y."/>
            <person name="Kudoh S."/>
            <person name="Imura S."/>
            <person name="Watanabe K."/>
            <person name="Ishii Y."/>
            <person name="Tateda K."/>
        </authorList>
    </citation>
    <scope>NUCLEOTIDE SEQUENCE [LARGE SCALE GENOMIC DNA]</scope>
    <source>
        <strain evidence="1">TUM19329</strain>
    </source>
</reference>
<dbReference type="EMBL" id="AP022839">
    <property type="protein sequence ID" value="BCA95649.1"/>
    <property type="molecule type" value="Genomic_DNA"/>
</dbReference>
<gene>
    <name evidence="1" type="ORF">TUM19329_20100</name>
</gene>
<dbReference type="AlphaFoldDB" id="A0A6F8T5C4"/>
<keyword evidence="2" id="KW-1185">Reference proteome</keyword>
<dbReference type="Proteomes" id="UP000502894">
    <property type="component" value="Chromosome"/>
</dbReference>
<dbReference type="KEGG" id="lant:TUM19329_20100"/>
<accession>A0A6F8T5C4</accession>
<evidence type="ECO:0000313" key="2">
    <source>
        <dbReference type="Proteomes" id="UP000502894"/>
    </source>
</evidence>
<proteinExistence type="predicted"/>
<name>A0A6F8T5C4_9GAMM</name>
<protein>
    <submittedName>
        <fullName evidence="1">Uncharacterized protein</fullName>
    </submittedName>
</protein>
<evidence type="ECO:0000313" key="1">
    <source>
        <dbReference type="EMBL" id="BCA95649.1"/>
    </source>
</evidence>
<organism evidence="1 2">
    <name type="scientific">Legionella antarctica</name>
    <dbReference type="NCBI Taxonomy" id="2708020"/>
    <lineage>
        <taxon>Bacteria</taxon>
        <taxon>Pseudomonadati</taxon>
        <taxon>Pseudomonadota</taxon>
        <taxon>Gammaproteobacteria</taxon>
        <taxon>Legionellales</taxon>
        <taxon>Legionellaceae</taxon>
        <taxon>Legionella</taxon>
    </lineage>
</organism>
<sequence>MILSSAGIVGKINSSIFVIVVKTNFFIINNTINSIIDQMGDYFWGGSMVF</sequence>